<proteinExistence type="predicted"/>
<organism evidence="2 3">
    <name type="scientific">Steinernema hermaphroditum</name>
    <dbReference type="NCBI Taxonomy" id="289476"/>
    <lineage>
        <taxon>Eukaryota</taxon>
        <taxon>Metazoa</taxon>
        <taxon>Ecdysozoa</taxon>
        <taxon>Nematoda</taxon>
        <taxon>Chromadorea</taxon>
        <taxon>Rhabditida</taxon>
        <taxon>Tylenchina</taxon>
        <taxon>Panagrolaimomorpha</taxon>
        <taxon>Strongyloidoidea</taxon>
        <taxon>Steinernematidae</taxon>
        <taxon>Steinernema</taxon>
    </lineage>
</organism>
<evidence type="ECO:0000313" key="3">
    <source>
        <dbReference type="Proteomes" id="UP001175271"/>
    </source>
</evidence>
<dbReference type="Proteomes" id="UP001175271">
    <property type="component" value="Unassembled WGS sequence"/>
</dbReference>
<accession>A0AA39IRD4</accession>
<comment type="caution">
    <text evidence="2">The sequence shown here is derived from an EMBL/GenBank/DDBJ whole genome shotgun (WGS) entry which is preliminary data.</text>
</comment>
<sequence>MIRNKKGKLESDLYDQILHYLHNGNQETFFLAHSWTSSPATTRQPTFCIPEQGCVLLVFQHNLGGYDVKSDRNTDHGKFAVQVPIVNYDASNEDPQTAATENNEDNEKEEKEPVVYMSGSNNIDKQAMRGWLSTGLADKGLNEIFRCSMFYVDFHSNAHLIGQIKEYFSEKHIGIFNSICAGCPPTSPCLQSFGRPGYTIEKMIEDTERIRYGYYSPIKKSKHYPPGVSMSASASAEA</sequence>
<protein>
    <submittedName>
        <fullName evidence="2">Uncharacterized protein</fullName>
    </submittedName>
</protein>
<gene>
    <name evidence="2" type="ORF">QR680_010361</name>
</gene>
<evidence type="ECO:0000256" key="1">
    <source>
        <dbReference type="SAM" id="MobiDB-lite"/>
    </source>
</evidence>
<reference evidence="2" key="1">
    <citation type="submission" date="2023-06" db="EMBL/GenBank/DDBJ databases">
        <title>Genomic analysis of the entomopathogenic nematode Steinernema hermaphroditum.</title>
        <authorList>
            <person name="Schwarz E.M."/>
            <person name="Heppert J.K."/>
            <person name="Baniya A."/>
            <person name="Schwartz H.T."/>
            <person name="Tan C.-H."/>
            <person name="Antoshechkin I."/>
            <person name="Sternberg P.W."/>
            <person name="Goodrich-Blair H."/>
            <person name="Dillman A.R."/>
        </authorList>
    </citation>
    <scope>NUCLEOTIDE SEQUENCE</scope>
    <source>
        <strain evidence="2">PS9179</strain>
        <tissue evidence="2">Whole animal</tissue>
    </source>
</reference>
<evidence type="ECO:0000313" key="2">
    <source>
        <dbReference type="EMBL" id="KAK0427678.1"/>
    </source>
</evidence>
<feature type="region of interest" description="Disordered" evidence="1">
    <location>
        <begin position="91"/>
        <end position="110"/>
    </location>
</feature>
<keyword evidence="3" id="KW-1185">Reference proteome</keyword>
<dbReference type="EMBL" id="JAUCMV010000001">
    <property type="protein sequence ID" value="KAK0427678.1"/>
    <property type="molecule type" value="Genomic_DNA"/>
</dbReference>
<dbReference type="AlphaFoldDB" id="A0AA39IRD4"/>
<name>A0AA39IRD4_9BILA</name>
<feature type="compositionally biased region" description="Polar residues" evidence="1">
    <location>
        <begin position="91"/>
        <end position="100"/>
    </location>
</feature>